<evidence type="ECO:0000313" key="3">
    <source>
        <dbReference type="Proteomes" id="UP000054324"/>
    </source>
</evidence>
<feature type="non-terminal residue" evidence="2">
    <location>
        <position position="146"/>
    </location>
</feature>
<dbReference type="Proteomes" id="UP000054324">
    <property type="component" value="Unassembled WGS sequence"/>
</dbReference>
<evidence type="ECO:0000313" key="2">
    <source>
        <dbReference type="EMBL" id="KER18494.1"/>
    </source>
</evidence>
<feature type="region of interest" description="Disordered" evidence="1">
    <location>
        <begin position="126"/>
        <end position="146"/>
    </location>
</feature>
<keyword evidence="3" id="KW-1185">Reference proteome</keyword>
<name>A0A074ZTA8_OPIVI</name>
<feature type="region of interest" description="Disordered" evidence="1">
    <location>
        <begin position="1"/>
        <end position="74"/>
    </location>
</feature>
<reference evidence="2 3" key="1">
    <citation type="submission" date="2013-11" db="EMBL/GenBank/DDBJ databases">
        <title>Opisthorchis viverrini - life in the bile duct.</title>
        <authorList>
            <person name="Young N.D."/>
            <person name="Nagarajan N."/>
            <person name="Lin S.J."/>
            <person name="Korhonen P.K."/>
            <person name="Jex A.R."/>
            <person name="Hall R.S."/>
            <person name="Safavi-Hemami H."/>
            <person name="Kaewkong W."/>
            <person name="Bertrand D."/>
            <person name="Gao S."/>
            <person name="Seet Q."/>
            <person name="Wongkham S."/>
            <person name="Teh B.T."/>
            <person name="Wongkham C."/>
            <person name="Intapan P.M."/>
            <person name="Maleewong W."/>
            <person name="Yang X."/>
            <person name="Hu M."/>
            <person name="Wang Z."/>
            <person name="Hofmann A."/>
            <person name="Sternberg P.W."/>
            <person name="Tan P."/>
            <person name="Wang J."/>
            <person name="Gasser R.B."/>
        </authorList>
    </citation>
    <scope>NUCLEOTIDE SEQUENCE [LARGE SCALE GENOMIC DNA]</scope>
</reference>
<dbReference type="AlphaFoldDB" id="A0A074ZTA8"/>
<dbReference type="RefSeq" id="XP_009177759.1">
    <property type="nucleotide sequence ID" value="XM_009179495.1"/>
</dbReference>
<dbReference type="GeneID" id="20330184"/>
<feature type="non-terminal residue" evidence="2">
    <location>
        <position position="1"/>
    </location>
</feature>
<evidence type="ECO:0000256" key="1">
    <source>
        <dbReference type="SAM" id="MobiDB-lite"/>
    </source>
</evidence>
<gene>
    <name evidence="2" type="ORF">T265_16019</name>
</gene>
<proteinExistence type="predicted"/>
<dbReference type="EMBL" id="KL600647">
    <property type="protein sequence ID" value="KER18494.1"/>
    <property type="molecule type" value="Genomic_DNA"/>
</dbReference>
<protein>
    <submittedName>
        <fullName evidence="2">Uncharacterized protein</fullName>
    </submittedName>
</protein>
<sequence length="146" mass="15986">ATPKLSENRSTNVTQRTPRKAAAFDQAAGLRSNKTSTTLIKNRSDRKRHSKPSNKSSVKFSKVHSSESLSLRGSGEFVTPAEEFCNQRTRSFSHCSISGYQHGLVVGSPNSQQFIEQNMQANAAPDVGWTSFSSSAIQPKQRPSNT</sequence>
<dbReference type="KEGG" id="ovi:T265_16019"/>
<dbReference type="CTD" id="20330184"/>
<organism evidence="2 3">
    <name type="scientific">Opisthorchis viverrini</name>
    <name type="common">Southeast Asian liver fluke</name>
    <dbReference type="NCBI Taxonomy" id="6198"/>
    <lineage>
        <taxon>Eukaryota</taxon>
        <taxon>Metazoa</taxon>
        <taxon>Spiralia</taxon>
        <taxon>Lophotrochozoa</taxon>
        <taxon>Platyhelminthes</taxon>
        <taxon>Trematoda</taxon>
        <taxon>Digenea</taxon>
        <taxon>Opisthorchiida</taxon>
        <taxon>Opisthorchiata</taxon>
        <taxon>Opisthorchiidae</taxon>
        <taxon>Opisthorchis</taxon>
    </lineage>
</organism>
<feature type="compositionally biased region" description="Polar residues" evidence="1">
    <location>
        <begin position="32"/>
        <end position="41"/>
    </location>
</feature>
<dbReference type="OrthoDB" id="10067219at2759"/>
<feature type="compositionally biased region" description="Polar residues" evidence="1">
    <location>
        <begin position="130"/>
        <end position="146"/>
    </location>
</feature>
<accession>A0A074ZTA8</accession>
<dbReference type="STRING" id="6198.A0A074ZTA8"/>